<proteinExistence type="inferred from homology"/>
<dbReference type="EMBL" id="JAVRHT010000005">
    <property type="protein sequence ID" value="MDT0630885.1"/>
    <property type="molecule type" value="Genomic_DNA"/>
</dbReference>
<evidence type="ECO:0000256" key="2">
    <source>
        <dbReference type="ARBA" id="ARBA00009261"/>
    </source>
</evidence>
<dbReference type="PANTHER" id="PTHR30330">
    <property type="entry name" value="AGSS FAMILY TRANSPORTER, SODIUM-ALANINE"/>
    <property type="match status" value="1"/>
</dbReference>
<dbReference type="PRINTS" id="PR00175">
    <property type="entry name" value="NAALASMPORT"/>
</dbReference>
<organism evidence="9 10">
    <name type="scientific">Rubrivirga litoralis</name>
    <dbReference type="NCBI Taxonomy" id="3075598"/>
    <lineage>
        <taxon>Bacteria</taxon>
        <taxon>Pseudomonadati</taxon>
        <taxon>Rhodothermota</taxon>
        <taxon>Rhodothermia</taxon>
        <taxon>Rhodothermales</taxon>
        <taxon>Rubricoccaceae</taxon>
        <taxon>Rubrivirga</taxon>
    </lineage>
</organism>
<sequence length="575" mass="61197">MEVLSQIIDAVNNVLRWPLVIGLLGTGLFLTVRLGFIQFRRLGHGFAVATGRYDDPDEPGDVSHFQALTTALSATVGVGNIAGVALAIHIGGPGALFWMWITALLGMATKYSEVTLAQQYRDVHHDEDGKAWEGSVSGGPMYYIERGLGRKWKPVAVFFAFALMVTSFMTGNAVQANTVATQVFDTFGVDPWITGLVTATIVGIVILGGISRIGKVTSIVAPVMAAIYVAGALLILVLNIGEIPAAFGRIFSEAFNPTSGVAGTGAGVFLLTMLYGVQRGLFSNEAGQGSAPIAHSAAKTDEPVSEGAVALLEPFIDTILICTMTGLVLVTTGAFEATAPAPLDLGASNVSFVEGDRETGYTPYLGQDAISYEEGMAQTLDGPRLGRFSVGVDTLYVDEAQTRPFTGTIDPDLRVARDADGTVRETLYGNTVRTSAPLTTLAFERGLAPIGLGGLGGSIVLFSVILFAISTSISWSYYGDRCANYLFGTKAILPFKAVFVVMHFIGAVLAVTTIWDLGDVALSLVTLPNVLALILLSGTLKKLTDSYFERKPWRENAEVHKRVVAEKQANKRRPK</sequence>
<evidence type="ECO:0000256" key="1">
    <source>
        <dbReference type="ARBA" id="ARBA00004651"/>
    </source>
</evidence>
<evidence type="ECO:0000256" key="3">
    <source>
        <dbReference type="ARBA" id="ARBA00022448"/>
    </source>
</evidence>
<feature type="transmembrane region" description="Helical" evidence="8">
    <location>
        <begin position="491"/>
        <end position="515"/>
    </location>
</feature>
<feature type="transmembrane region" description="Helical" evidence="8">
    <location>
        <begin position="155"/>
        <end position="172"/>
    </location>
</feature>
<evidence type="ECO:0000256" key="4">
    <source>
        <dbReference type="ARBA" id="ARBA00022475"/>
    </source>
</evidence>
<dbReference type="PANTHER" id="PTHR30330:SF3">
    <property type="entry name" value="TRANSCRIPTIONAL REGULATOR, LRP FAMILY"/>
    <property type="match status" value="1"/>
</dbReference>
<keyword evidence="8" id="KW-0769">Symport</keyword>
<dbReference type="RefSeq" id="WP_311662221.1">
    <property type="nucleotide sequence ID" value="NZ_JAVRHT010000005.1"/>
</dbReference>
<feature type="transmembrane region" description="Helical" evidence="8">
    <location>
        <begin position="260"/>
        <end position="277"/>
    </location>
</feature>
<evidence type="ECO:0000256" key="7">
    <source>
        <dbReference type="ARBA" id="ARBA00023136"/>
    </source>
</evidence>
<evidence type="ECO:0000313" key="10">
    <source>
        <dbReference type="Proteomes" id="UP001267426"/>
    </source>
</evidence>
<dbReference type="Gene3D" id="1.20.1740.10">
    <property type="entry name" value="Amino acid/polyamine transporter I"/>
    <property type="match status" value="1"/>
</dbReference>
<keyword evidence="5 8" id="KW-0812">Transmembrane</keyword>
<protein>
    <submittedName>
        <fullName evidence="9">Sodium:alanine symporter family protein</fullName>
    </submittedName>
</protein>
<comment type="similarity">
    <text evidence="2 8">Belongs to the alanine or glycine:cation symporter (AGCS) (TC 2.A.25) family.</text>
</comment>
<accession>A0ABU3BNK6</accession>
<evidence type="ECO:0000256" key="6">
    <source>
        <dbReference type="ARBA" id="ARBA00022989"/>
    </source>
</evidence>
<keyword evidence="4 8" id="KW-1003">Cell membrane</keyword>
<dbReference type="PROSITE" id="PS00873">
    <property type="entry name" value="NA_ALANINE_SYMP"/>
    <property type="match status" value="1"/>
</dbReference>
<feature type="transmembrane region" description="Helical" evidence="8">
    <location>
        <begin position="447"/>
        <end position="470"/>
    </location>
</feature>
<dbReference type="Proteomes" id="UP001267426">
    <property type="component" value="Unassembled WGS sequence"/>
</dbReference>
<feature type="transmembrane region" description="Helical" evidence="8">
    <location>
        <begin position="15"/>
        <end position="36"/>
    </location>
</feature>
<gene>
    <name evidence="9" type="ORF">RM540_03915</name>
</gene>
<dbReference type="Pfam" id="PF01235">
    <property type="entry name" value="Na_Ala_symp"/>
    <property type="match status" value="1"/>
</dbReference>
<evidence type="ECO:0000256" key="5">
    <source>
        <dbReference type="ARBA" id="ARBA00022692"/>
    </source>
</evidence>
<dbReference type="NCBIfam" id="TIGR00835">
    <property type="entry name" value="agcS"/>
    <property type="match status" value="1"/>
</dbReference>
<comment type="caution">
    <text evidence="9">The sequence shown here is derived from an EMBL/GenBank/DDBJ whole genome shotgun (WGS) entry which is preliminary data.</text>
</comment>
<feature type="transmembrane region" description="Helical" evidence="8">
    <location>
        <begin position="219"/>
        <end position="240"/>
    </location>
</feature>
<keyword evidence="10" id="KW-1185">Reference proteome</keyword>
<keyword evidence="7 8" id="KW-0472">Membrane</keyword>
<evidence type="ECO:0000256" key="8">
    <source>
        <dbReference type="RuleBase" id="RU363064"/>
    </source>
</evidence>
<reference evidence="9 10" key="1">
    <citation type="submission" date="2023-09" db="EMBL/GenBank/DDBJ databases">
        <authorList>
            <person name="Rey-Velasco X."/>
        </authorList>
    </citation>
    <scope>NUCLEOTIDE SEQUENCE [LARGE SCALE GENOMIC DNA]</scope>
    <source>
        <strain evidence="9 10">F394</strain>
    </source>
</reference>
<comment type="subcellular location">
    <subcellularLocation>
        <location evidence="1 8">Cell membrane</location>
        <topology evidence="1 8">Multi-pass membrane protein</topology>
    </subcellularLocation>
</comment>
<dbReference type="InterPro" id="IPR001463">
    <property type="entry name" value="Na/Ala_symport"/>
</dbReference>
<feature type="transmembrane region" description="Helical" evidence="8">
    <location>
        <begin position="192"/>
        <end position="210"/>
    </location>
</feature>
<feature type="transmembrane region" description="Helical" evidence="8">
    <location>
        <begin position="521"/>
        <end position="540"/>
    </location>
</feature>
<keyword evidence="3 8" id="KW-0813">Transport</keyword>
<name>A0ABU3BNK6_9BACT</name>
<evidence type="ECO:0000313" key="9">
    <source>
        <dbReference type="EMBL" id="MDT0630885.1"/>
    </source>
</evidence>
<keyword evidence="6 8" id="KW-1133">Transmembrane helix</keyword>